<name>A0A1W1D3T1_9ZZZZ</name>
<organism evidence="1">
    <name type="scientific">hydrothermal vent metagenome</name>
    <dbReference type="NCBI Taxonomy" id="652676"/>
    <lineage>
        <taxon>unclassified sequences</taxon>
        <taxon>metagenomes</taxon>
        <taxon>ecological metagenomes</taxon>
    </lineage>
</organism>
<proteinExistence type="predicted"/>
<evidence type="ECO:0000313" key="1">
    <source>
        <dbReference type="EMBL" id="SFV75092.1"/>
    </source>
</evidence>
<sequence>MIKKTLLLGMFGISLFAGEDIDTLLDAIAQKTDLSEKTKLANSGVCVVWTRNDLQKMQITNLKQILKTLYPFGYDENRYGLSDPLGFNSNQPFVSQSIRLFIDNQEITSGLYGSGLFLMGDSDIDWVDHIEIYTQAPTYEYATESTIVLIKLYSKSIEKDEGSNVKLSAGSYGAWNIDGYNAGWIDDEWNYFAFGLYGDDKRQKHKSFQTTLSRDKNIGAVIATLHSQNANILLNAFTQDRDGFANVSIDATPTTSKIQAKYLHLGVDGKVNNFGYLLSYSYTNTKSDMDDDVTPQPTGVPIAMALSYEHDYVLTSELKYHFKIEKNKLLVGTKYREKYAKWDKSNLNGMDMTKSRGVAIQNIATLYAENQYFASSQSIFNMGVEFQRVTNSDSVQNDNLLLYRTSYTYTTDNWTFKTLYSHVEVAMENYLIGSYTFLANPLRHYDLEKIDAVVENIIYQNGSNRFEGSVDYTYGENYYLPLDGGKIVNYDKNLKMLGMNISWTKHYDDNKIFLKGSVREIKNTPYFLGTYKEYQAIIRTINSYKKYDFFHELVYNRDNVEKENFYNYSLGLHYYYDDDMVISLKGNNIFDDARVSEYYRYNPTNFTQEQPLKISPIDREITLSVDWTFE</sequence>
<dbReference type="SUPFAM" id="SSF56935">
    <property type="entry name" value="Porins"/>
    <property type="match status" value="1"/>
</dbReference>
<dbReference type="AlphaFoldDB" id="A0A1W1D3T1"/>
<protein>
    <recommendedName>
        <fullName evidence="2">TonB-dependent receptor</fullName>
    </recommendedName>
</protein>
<gene>
    <name evidence="1" type="ORF">MNB_SM-3-1181</name>
</gene>
<evidence type="ECO:0008006" key="2">
    <source>
        <dbReference type="Google" id="ProtNLM"/>
    </source>
</evidence>
<accession>A0A1W1D3T1</accession>
<reference evidence="1" key="1">
    <citation type="submission" date="2016-10" db="EMBL/GenBank/DDBJ databases">
        <authorList>
            <person name="de Groot N.N."/>
        </authorList>
    </citation>
    <scope>NUCLEOTIDE SEQUENCE</scope>
</reference>
<dbReference type="EMBL" id="FPHP01000018">
    <property type="protein sequence ID" value="SFV75092.1"/>
    <property type="molecule type" value="Genomic_DNA"/>
</dbReference>